<dbReference type="InterPro" id="IPR029044">
    <property type="entry name" value="Nucleotide-diphossugar_trans"/>
</dbReference>
<evidence type="ECO:0000256" key="1">
    <source>
        <dbReference type="ARBA" id="ARBA00022519"/>
    </source>
</evidence>
<dbReference type="Proteomes" id="UP000651852">
    <property type="component" value="Unassembled WGS sequence"/>
</dbReference>
<dbReference type="PANTHER" id="PTHR43179">
    <property type="entry name" value="RHAMNOSYLTRANSFERASE WBBL"/>
    <property type="match status" value="1"/>
</dbReference>
<evidence type="ECO:0000313" key="3">
    <source>
        <dbReference type="EMBL" id="MBC3951140.1"/>
    </source>
</evidence>
<dbReference type="InterPro" id="IPR001173">
    <property type="entry name" value="Glyco_trans_2-like"/>
</dbReference>
<organism evidence="3 4">
    <name type="scientific">Pseudomonas folii</name>
    <dbReference type="NCBI Taxonomy" id="2762593"/>
    <lineage>
        <taxon>Bacteria</taxon>
        <taxon>Pseudomonadati</taxon>
        <taxon>Pseudomonadota</taxon>
        <taxon>Gammaproteobacteria</taxon>
        <taxon>Pseudomonadales</taxon>
        <taxon>Pseudomonadaceae</taxon>
        <taxon>Pseudomonas</taxon>
    </lineage>
</organism>
<name>A0ABR7B2H9_9PSED</name>
<dbReference type="PANTHER" id="PTHR43179:SF7">
    <property type="entry name" value="RHAMNOSYLTRANSFERASE WBBL"/>
    <property type="match status" value="1"/>
</dbReference>
<dbReference type="EMBL" id="JACONW010000070">
    <property type="protein sequence ID" value="MBC3951140.1"/>
    <property type="molecule type" value="Genomic_DNA"/>
</dbReference>
<dbReference type="CDD" id="cd00761">
    <property type="entry name" value="Glyco_tranf_GTA_type"/>
    <property type="match status" value="1"/>
</dbReference>
<evidence type="ECO:0000313" key="4">
    <source>
        <dbReference type="Proteomes" id="UP000651852"/>
    </source>
</evidence>
<reference evidence="3 4" key="1">
    <citation type="submission" date="2020-08" db="EMBL/GenBank/DDBJ databases">
        <title>Putative novel bacterial strains isolated from necrotic wheat leaf tissues caused by Xanthomonas translucens.</title>
        <authorList>
            <person name="Tambong J.T."/>
        </authorList>
    </citation>
    <scope>NUCLEOTIDE SEQUENCE [LARGE SCALE GENOMIC DNA]</scope>
    <source>
        <strain evidence="3 4">DOAB 1069</strain>
    </source>
</reference>
<gene>
    <name evidence="3" type="ORF">H8S59_15350</name>
</gene>
<dbReference type="Pfam" id="PF00535">
    <property type="entry name" value="Glycos_transf_2"/>
    <property type="match status" value="2"/>
</dbReference>
<feature type="domain" description="Glycosyltransferase 2-like" evidence="2">
    <location>
        <begin position="19"/>
        <end position="124"/>
    </location>
</feature>
<evidence type="ECO:0000259" key="2">
    <source>
        <dbReference type="Pfam" id="PF00535"/>
    </source>
</evidence>
<comment type="caution">
    <text evidence="3">The sequence shown here is derived from an EMBL/GenBank/DDBJ whole genome shotgun (WGS) entry which is preliminary data.</text>
</comment>
<dbReference type="SUPFAM" id="SSF53448">
    <property type="entry name" value="Nucleotide-diphospho-sugar transferases"/>
    <property type="match status" value="3"/>
</dbReference>
<keyword evidence="4" id="KW-1185">Reference proteome</keyword>
<protein>
    <submittedName>
        <fullName evidence="3">TIGR00180 family glycosyltransferase</fullName>
    </submittedName>
</protein>
<feature type="domain" description="Glycosyltransferase 2-like" evidence="2">
    <location>
        <begin position="712"/>
        <end position="885"/>
    </location>
</feature>
<accession>A0ABR7B2H9</accession>
<dbReference type="NCBIfam" id="TIGR04440">
    <property type="entry name" value="glyco_TIGR04440"/>
    <property type="match status" value="1"/>
</dbReference>
<dbReference type="InterPro" id="IPR031042">
    <property type="entry name" value="Glyco_TIGR04440"/>
</dbReference>
<keyword evidence="1" id="KW-0472">Membrane</keyword>
<proteinExistence type="predicted"/>
<keyword evidence="1" id="KW-0997">Cell inner membrane</keyword>
<keyword evidence="1" id="KW-1003">Cell membrane</keyword>
<sequence length="977" mass="109913">MQGQHLTSHRPPLSEQLTLVIISHNRPAFLRRALRYYQTLPCRILVLDSSAEKATDLPTQTVADIDYQYLPQFGYWGLQTKLVYGVPLVSTPYMVFVSDDDFILHDTLQASVDFLHDNPDYGMCHGYCLMYASLGKHVKYFRRDKKIQEDYCSDLAQERVVEFMGQFVPPFYAVTRTSLLQEWYATLPENTSMQWQEIGHAYFLLASAKARVLNAPYVVREINVGTSEHKTEVSHSLLFTDEQSVREREAFIDFCASLPADMKDLSAEQRRQVVVDGFTAMGQCLLTRRSLTNELIFESTWNVPEAGPERRFGPLQYMEMPYYNQAFFDQLTEIEFFLHAMPAARVQLEALEGIWALQEELLTVRGNDTAETQIPRLWDAMQLNAFNRRVVKQLAHQLELNQEHDRSRDMLAWAERLDSIYEYDNQQTFAGMQSGRLLKWLAPRTPGIEEQGAIGHYLKTKGAPPQFGLLVLNLDNDIHKLQITLDSLVEGLYKGFKVVVFTTDEPPSATTFGSTLHFVKVTQNNYVEKLNQIARQLSTDWLMMAEAGDQFTAAGLLLAGLELLAAPECRAVCADEIHRQANGALRDIFRPGFNLDLLQSIPSLMARHWLIRRDVLMEAGGYSAEFTDALEFDLLLRIIQQGGLGWLAHLDEPLMICDTPSTTENTQERLALTRHLSARGYKAQVTCEANGIHQIDYRHTERPLVSVILHGEVELESLQRCVVSILQRTRYLRFEVLVAAHQGMAPQMLEWLGQLEQPGGRVRVLEVEAELSPSALCNAMAAQARGEYLLWLAADSEVVGPNWIGNLLNQAQRPEVGVVGARLTDAEGKITQAGLILGLNGGVGSPFIGLDSEESGYMRRLQVTQNYSAVSAACLMVRKELFDEVGGFDEGDFAQAFSDVDLCLNIGQLGFMTVWTPQAHICHSGVLPDAPQALATLKGKWAGQFEHDQAYNKNLSLVGKGFTLSEPSGVNWSQLFV</sequence>
<dbReference type="RefSeq" id="WP_187521966.1">
    <property type="nucleotide sequence ID" value="NZ_JACONW010000070.1"/>
</dbReference>
<dbReference type="Gene3D" id="3.90.550.10">
    <property type="entry name" value="Spore Coat Polysaccharide Biosynthesis Protein SpsA, Chain A"/>
    <property type="match status" value="2"/>
</dbReference>